<proteinExistence type="inferred from homology"/>
<dbReference type="GO" id="GO:0003735">
    <property type="term" value="F:structural constituent of ribosome"/>
    <property type="evidence" value="ECO:0007669"/>
    <property type="project" value="InterPro"/>
</dbReference>
<dbReference type="InterPro" id="IPR001063">
    <property type="entry name" value="Ribosomal_uL22"/>
</dbReference>
<keyword evidence="3 4" id="KW-0687">Ribonucleoprotein</keyword>
<dbReference type="InterPro" id="IPR036394">
    <property type="entry name" value="Ribosomal_uL22_sf"/>
</dbReference>
<dbReference type="PROSITE" id="PS00464">
    <property type="entry name" value="RIBOSOMAL_L22"/>
    <property type="match status" value="1"/>
</dbReference>
<dbReference type="InterPro" id="IPR005721">
    <property type="entry name" value="Ribosomal_uL22_euk/arc"/>
</dbReference>
<dbReference type="PANTHER" id="PTHR11593">
    <property type="entry name" value="60S RIBOSOMAL PROTEIN L17"/>
    <property type="match status" value="1"/>
</dbReference>
<dbReference type="GO" id="GO:0022625">
    <property type="term" value="C:cytosolic large ribosomal subunit"/>
    <property type="evidence" value="ECO:0007669"/>
    <property type="project" value="TreeGrafter"/>
</dbReference>
<dbReference type="SUPFAM" id="SSF54843">
    <property type="entry name" value="Ribosomal protein L22"/>
    <property type="match status" value="1"/>
</dbReference>
<evidence type="ECO:0000256" key="1">
    <source>
        <dbReference type="ARBA" id="ARBA00009451"/>
    </source>
</evidence>
<accession>A0A9W8DSC7</accession>
<name>A0A9W8DSC7_9FUNG</name>
<evidence type="ECO:0000256" key="2">
    <source>
        <dbReference type="ARBA" id="ARBA00022980"/>
    </source>
</evidence>
<keyword evidence="2 4" id="KW-0689">Ribosomal protein</keyword>
<evidence type="ECO:0000256" key="3">
    <source>
        <dbReference type="ARBA" id="ARBA00023274"/>
    </source>
</evidence>
<evidence type="ECO:0000256" key="4">
    <source>
        <dbReference type="RuleBase" id="RU004005"/>
    </source>
</evidence>
<dbReference type="Pfam" id="PF00237">
    <property type="entry name" value="Ribosomal_L22"/>
    <property type="match status" value="1"/>
</dbReference>
<dbReference type="NCBIfam" id="TIGR01038">
    <property type="entry name" value="uL22_arch_euk"/>
    <property type="match status" value="1"/>
</dbReference>
<organism evidence="5 6">
    <name type="scientific">Tieghemiomyces parasiticus</name>
    <dbReference type="NCBI Taxonomy" id="78921"/>
    <lineage>
        <taxon>Eukaryota</taxon>
        <taxon>Fungi</taxon>
        <taxon>Fungi incertae sedis</taxon>
        <taxon>Zoopagomycota</taxon>
        <taxon>Kickxellomycotina</taxon>
        <taxon>Dimargaritomycetes</taxon>
        <taxon>Dimargaritales</taxon>
        <taxon>Dimargaritaceae</taxon>
        <taxon>Tieghemiomyces</taxon>
    </lineage>
</organism>
<dbReference type="EMBL" id="JANBPT010000370">
    <property type="protein sequence ID" value="KAJ1922844.1"/>
    <property type="molecule type" value="Genomic_DNA"/>
</dbReference>
<keyword evidence="6" id="KW-1185">Reference proteome</keyword>
<comment type="caution">
    <text evidence="5">The sequence shown here is derived from an EMBL/GenBank/DDBJ whole genome shotgun (WGS) entry which is preliminary data.</text>
</comment>
<dbReference type="GO" id="GO:0002181">
    <property type="term" value="P:cytoplasmic translation"/>
    <property type="evidence" value="ECO:0007669"/>
    <property type="project" value="TreeGrafter"/>
</dbReference>
<dbReference type="Gene3D" id="3.90.470.10">
    <property type="entry name" value="Ribosomal protein L22/L17"/>
    <property type="match status" value="1"/>
</dbReference>
<evidence type="ECO:0000313" key="6">
    <source>
        <dbReference type="Proteomes" id="UP001150569"/>
    </source>
</evidence>
<dbReference type="CDD" id="cd00336">
    <property type="entry name" value="Ribosomal_L22"/>
    <property type="match status" value="1"/>
</dbReference>
<gene>
    <name evidence="5" type="primary">RPL17B_1</name>
    <name evidence="5" type="ORF">IWQ60_006260</name>
</gene>
<evidence type="ECO:0000313" key="5">
    <source>
        <dbReference type="EMBL" id="KAJ1922844.1"/>
    </source>
</evidence>
<protein>
    <submittedName>
        <fullName evidence="5">60S ribosomal protein L17B</fullName>
    </submittedName>
</protein>
<dbReference type="InterPro" id="IPR018260">
    <property type="entry name" value="Ribosomal_uL22_CS"/>
</dbReference>
<dbReference type="AlphaFoldDB" id="A0A9W8DSC7"/>
<dbReference type="OrthoDB" id="10254664at2759"/>
<reference evidence="5" key="1">
    <citation type="submission" date="2022-07" db="EMBL/GenBank/DDBJ databases">
        <title>Phylogenomic reconstructions and comparative analyses of Kickxellomycotina fungi.</title>
        <authorList>
            <person name="Reynolds N.K."/>
            <person name="Stajich J.E."/>
            <person name="Barry K."/>
            <person name="Grigoriev I.V."/>
            <person name="Crous P."/>
            <person name="Smith M.E."/>
        </authorList>
    </citation>
    <scope>NUCLEOTIDE SEQUENCE</scope>
    <source>
        <strain evidence="5">RSA 861</strain>
    </source>
</reference>
<sequence>MARYSATPANASKSAMTRGSYLRVHFKNTHETASVLNGLKLEKAIQYLKDVRAHRQCVPFKTFNGGVGRCAQAKAWGVTQGRWPVKSCIFLMSLLDNVKANAEAKGLDIEKTVIKHIQVNAAPKHRRRTYRAHGRINAFMANPCHIEIIVTEESEAVPVANDKKVLRMTRPQLAKHSSVLRRAASKNKA</sequence>
<comment type="similarity">
    <text evidence="1 4">Belongs to the universal ribosomal protein uL22 family.</text>
</comment>
<dbReference type="PANTHER" id="PTHR11593:SF10">
    <property type="entry name" value="60S RIBOSOMAL PROTEIN L17"/>
    <property type="match status" value="1"/>
</dbReference>
<dbReference type="Proteomes" id="UP001150569">
    <property type="component" value="Unassembled WGS sequence"/>
</dbReference>